<dbReference type="EMBL" id="JYDL01000006">
    <property type="protein sequence ID" value="KRX26726.1"/>
    <property type="molecule type" value="Genomic_DNA"/>
</dbReference>
<feature type="transmembrane region" description="Helical" evidence="1">
    <location>
        <begin position="234"/>
        <end position="255"/>
    </location>
</feature>
<keyword evidence="1" id="KW-0472">Membrane</keyword>
<keyword evidence="3" id="KW-1185">Reference proteome</keyword>
<dbReference type="AlphaFoldDB" id="A0A0V0SJ83"/>
<sequence length="278" mass="32425">MFNIIWSLYNNTREHYVCILLNRDVLPKCFDAVFKRMKVLLHIFSLAQSYAYRLLWHVAIPIAFSYFQEQQKCVDLKLSVLYSALRKLLDIWRYLESYEVKFLKKFFFMREVNFVKRGCDVTYFAEIFLLFGVLVSPFLETIGMLMNNQTSKMKKASELVGVMKHYLVEPISSLTYVKGDLGYTSLNTITAEEEEIELRFHSRFLIGVALMISFYFTITKIFDASEISLMNLGIIYALMMPCLLILIIGIILAVITNNSYLILQVALQEAYLIKYSVL</sequence>
<proteinExistence type="predicted"/>
<protein>
    <submittedName>
        <fullName evidence="2">Uncharacterized protein</fullName>
    </submittedName>
</protein>
<dbReference type="OrthoDB" id="10441525at2759"/>
<evidence type="ECO:0000313" key="3">
    <source>
        <dbReference type="Proteomes" id="UP000054630"/>
    </source>
</evidence>
<reference evidence="2 3" key="1">
    <citation type="submission" date="2015-01" db="EMBL/GenBank/DDBJ databases">
        <title>Evolution of Trichinella species and genotypes.</title>
        <authorList>
            <person name="Korhonen P.K."/>
            <person name="Edoardo P."/>
            <person name="Giuseppe L.R."/>
            <person name="Gasser R.B."/>
        </authorList>
    </citation>
    <scope>NUCLEOTIDE SEQUENCE [LARGE SCALE GENOMIC DNA]</scope>
    <source>
        <strain evidence="2">ISS37</strain>
    </source>
</reference>
<evidence type="ECO:0000313" key="2">
    <source>
        <dbReference type="EMBL" id="KRX26726.1"/>
    </source>
</evidence>
<feature type="transmembrane region" description="Helical" evidence="1">
    <location>
        <begin position="204"/>
        <end position="222"/>
    </location>
</feature>
<evidence type="ECO:0000256" key="1">
    <source>
        <dbReference type="SAM" id="Phobius"/>
    </source>
</evidence>
<accession>A0A0V0SJ83</accession>
<gene>
    <name evidence="2" type="ORF">T07_8079</name>
</gene>
<comment type="caution">
    <text evidence="2">The sequence shown here is derived from an EMBL/GenBank/DDBJ whole genome shotgun (WGS) entry which is preliminary data.</text>
</comment>
<dbReference type="Proteomes" id="UP000054630">
    <property type="component" value="Unassembled WGS sequence"/>
</dbReference>
<feature type="transmembrane region" description="Helical" evidence="1">
    <location>
        <begin position="123"/>
        <end position="145"/>
    </location>
</feature>
<name>A0A0V0SJ83_9BILA</name>
<keyword evidence="1" id="KW-0812">Transmembrane</keyword>
<organism evidence="2 3">
    <name type="scientific">Trichinella nelsoni</name>
    <dbReference type="NCBI Taxonomy" id="6336"/>
    <lineage>
        <taxon>Eukaryota</taxon>
        <taxon>Metazoa</taxon>
        <taxon>Ecdysozoa</taxon>
        <taxon>Nematoda</taxon>
        <taxon>Enoplea</taxon>
        <taxon>Dorylaimia</taxon>
        <taxon>Trichinellida</taxon>
        <taxon>Trichinellidae</taxon>
        <taxon>Trichinella</taxon>
    </lineage>
</organism>
<keyword evidence="1" id="KW-1133">Transmembrane helix</keyword>